<name>A0A023J9D7_9ACTN</name>
<dbReference type="BioCyc" id="MetaCyc:MONOMER-20783"/>
<reference evidence="2" key="1">
    <citation type="submission" date="2013-11" db="EMBL/GenBank/DDBJ databases">
        <authorList>
            <person name="Chao X."/>
        </authorList>
    </citation>
    <scope>NUCLEOTIDE SEQUENCE</scope>
    <source>
        <strain evidence="2">XZQH13</strain>
    </source>
</reference>
<accession>A0A023J9D7</accession>
<proteinExistence type="predicted"/>
<dbReference type="Pfam" id="PF00583">
    <property type="entry name" value="Acetyltransf_1"/>
    <property type="match status" value="1"/>
</dbReference>
<sequence>MPQIQTAEAVLAAHRDRLRPVDRLIPEAAALPEPGEGEEILEAEGAQGLLTHVRVDPEALEAVLGPLDRWELTPRVTGPEAMAALLTRWQDHMRSHPEAPGADSMAAVEWPSRDVAMTKVLRSFGFVPEFVMIGRIKGTAPVPETRRVQVRRATPADSEAVCELQMVETRFDAAVSGAEERATTEALLREEITTSFKRDEPLIWVAEYEGDIVGMHRGEDPSEMQQAWLATKITVTPVAHLVCQAVKEGCRGLGIGTALANQVHADLDAMGMGASVGYHAMFNPISTPFWHRHGWRPYWNRWMRTPAV</sequence>
<protein>
    <submittedName>
        <fullName evidence="2">N-acetyltransferase</fullName>
    </submittedName>
</protein>
<dbReference type="Gene3D" id="3.40.630.30">
    <property type="match status" value="1"/>
</dbReference>
<feature type="domain" description="N-acetyltransferase" evidence="1">
    <location>
        <begin position="148"/>
        <end position="308"/>
    </location>
</feature>
<dbReference type="InterPro" id="IPR016181">
    <property type="entry name" value="Acyl_CoA_acyltransferase"/>
</dbReference>
<dbReference type="AlphaFoldDB" id="A0A023J9D7"/>
<keyword evidence="2" id="KW-0808">Transferase</keyword>
<organism evidence="2">
    <name type="scientific">Streptomyces sp. XZQH13</name>
    <dbReference type="NCBI Taxonomy" id="1245512"/>
    <lineage>
        <taxon>Bacteria</taxon>
        <taxon>Bacillati</taxon>
        <taxon>Actinomycetota</taxon>
        <taxon>Actinomycetes</taxon>
        <taxon>Kitasatosporales</taxon>
        <taxon>Streptomycetaceae</taxon>
        <taxon>Streptomyces</taxon>
    </lineage>
</organism>
<evidence type="ECO:0000313" key="2">
    <source>
        <dbReference type="EMBL" id="AHH25591.1"/>
    </source>
</evidence>
<dbReference type="SUPFAM" id="SSF55729">
    <property type="entry name" value="Acyl-CoA N-acyltransferases (Nat)"/>
    <property type="match status" value="1"/>
</dbReference>
<dbReference type="GO" id="GO:0016747">
    <property type="term" value="F:acyltransferase activity, transferring groups other than amino-acyl groups"/>
    <property type="evidence" value="ECO:0007669"/>
    <property type="project" value="InterPro"/>
</dbReference>
<dbReference type="PROSITE" id="PS51186">
    <property type="entry name" value="GNAT"/>
    <property type="match status" value="1"/>
</dbReference>
<dbReference type="InterPro" id="IPR000182">
    <property type="entry name" value="GNAT_dom"/>
</dbReference>
<evidence type="ECO:0000259" key="1">
    <source>
        <dbReference type="PROSITE" id="PS51186"/>
    </source>
</evidence>
<dbReference type="EMBL" id="KF813023">
    <property type="protein sequence ID" value="AHH25591.1"/>
    <property type="molecule type" value="Genomic_DNA"/>
</dbReference>
<dbReference type="CDD" id="cd04301">
    <property type="entry name" value="NAT_SF"/>
    <property type="match status" value="1"/>
</dbReference>